<name>E4YG96_OIKDI</name>
<dbReference type="AlphaFoldDB" id="E4YG96"/>
<accession>E4YG96</accession>
<gene>
    <name evidence="2" type="ORF">GSOID_T00024545001</name>
</gene>
<protein>
    <submittedName>
        <fullName evidence="2">Uncharacterized protein</fullName>
    </submittedName>
</protein>
<dbReference type="Proteomes" id="UP000011014">
    <property type="component" value="Unassembled WGS sequence"/>
</dbReference>
<proteinExistence type="predicted"/>
<feature type="region of interest" description="Disordered" evidence="1">
    <location>
        <begin position="560"/>
        <end position="586"/>
    </location>
</feature>
<reference evidence="2" key="1">
    <citation type="journal article" date="2010" name="Science">
        <title>Plasticity of animal genome architecture unmasked by rapid evolution of a pelagic tunicate.</title>
        <authorList>
            <person name="Denoeud F."/>
            <person name="Henriet S."/>
            <person name="Mungpakdee S."/>
            <person name="Aury J.M."/>
            <person name="Da Silva C."/>
            <person name="Brinkmann H."/>
            <person name="Mikhaleva J."/>
            <person name="Olsen L.C."/>
            <person name="Jubin C."/>
            <person name="Canestro C."/>
            <person name="Bouquet J.M."/>
            <person name="Danks G."/>
            <person name="Poulain J."/>
            <person name="Campsteijn C."/>
            <person name="Adamski M."/>
            <person name="Cross I."/>
            <person name="Yadetie F."/>
            <person name="Muffato M."/>
            <person name="Louis A."/>
            <person name="Butcher S."/>
            <person name="Tsagkogeorga G."/>
            <person name="Konrad A."/>
            <person name="Singh S."/>
            <person name="Jensen M.F."/>
            <person name="Cong E.H."/>
            <person name="Eikeseth-Otteraa H."/>
            <person name="Noel B."/>
            <person name="Anthouard V."/>
            <person name="Porcel B.M."/>
            <person name="Kachouri-Lafond R."/>
            <person name="Nishino A."/>
            <person name="Ugolini M."/>
            <person name="Chourrout P."/>
            <person name="Nishida H."/>
            <person name="Aasland R."/>
            <person name="Huzurbazar S."/>
            <person name="Westhof E."/>
            <person name="Delsuc F."/>
            <person name="Lehrach H."/>
            <person name="Reinhardt R."/>
            <person name="Weissenbach J."/>
            <person name="Roy S.W."/>
            <person name="Artiguenave F."/>
            <person name="Postlethwait J.H."/>
            <person name="Manak J.R."/>
            <person name="Thompson E.M."/>
            <person name="Jaillon O."/>
            <person name="Du Pasquier L."/>
            <person name="Boudinot P."/>
            <person name="Liberles D.A."/>
            <person name="Volff J.N."/>
            <person name="Philippe H."/>
            <person name="Lenhard B."/>
            <person name="Roest Crollius H."/>
            <person name="Wincker P."/>
            <person name="Chourrout D."/>
        </authorList>
    </citation>
    <scope>NUCLEOTIDE SEQUENCE [LARGE SCALE GENOMIC DNA]</scope>
</reference>
<feature type="region of interest" description="Disordered" evidence="1">
    <location>
        <begin position="605"/>
        <end position="637"/>
    </location>
</feature>
<evidence type="ECO:0000256" key="1">
    <source>
        <dbReference type="SAM" id="MobiDB-lite"/>
    </source>
</evidence>
<evidence type="ECO:0000313" key="2">
    <source>
        <dbReference type="EMBL" id="CBY34520.1"/>
    </source>
</evidence>
<feature type="compositionally biased region" description="Basic and acidic residues" evidence="1">
    <location>
        <begin position="619"/>
        <end position="637"/>
    </location>
</feature>
<feature type="compositionally biased region" description="Basic and acidic residues" evidence="1">
    <location>
        <begin position="560"/>
        <end position="572"/>
    </location>
</feature>
<sequence length="637" mass="68496">MEHREKPILKSGTKMVVRRPDGLGTAQVTSEKLKSTALPEVSLDSMVVRPHSTVQRAHSTVIPRGSKSKKIAPDLLTNNSNGNGAHQSSSKENKNLDILSTLGQFQGLDSLLKSQAELNGKQRVGVNPVLGNAGLMWESATKRNSVPQVTVSSDFCSLLNKRKSSTPDIFNSKRPKFEADCNPSTDELGARRKELDNYTGCLPAHMLHLLPMSQKAEFSANQNGQLNSEMSAELSVLLQQYQALNAAAGLAGSPDLSTNLLSGGIDTSAILQLQLLQAFQRQTAGLAALPSFSMPSATTSSYAENPSLQKTPTQAQTTISFPVTSPYKITPVKRKTEKSKVKCLKTAEIPKIAQAELDSNVKLSSFSGITMTPSMSKRSSIPTELLQPFQNSKVASSTASPSPELWLKLIGSNQSKCVSAMLHSAGARAEIKITLPSGESQTFNGTCSAAKKKSNRLEVEVVEPLPEPVIPDVSILGHNLASLQAQARLLASSLGAQACSVATTNPFSISQILPNFSLDLPSIPPLNLTPITSYAQPENTKWKTPSPLKRESSPEIIVDKLTPEENSQKENSHNLNSTPTRNKGPKKNFLARQAALDAKMNVLRAKAESDAASNTDEGDPVKLEMSDSEIIEPHLDI</sequence>
<organism evidence="2">
    <name type="scientific">Oikopleura dioica</name>
    <name type="common">Tunicate</name>
    <dbReference type="NCBI Taxonomy" id="34765"/>
    <lineage>
        <taxon>Eukaryota</taxon>
        <taxon>Metazoa</taxon>
        <taxon>Chordata</taxon>
        <taxon>Tunicata</taxon>
        <taxon>Appendicularia</taxon>
        <taxon>Copelata</taxon>
        <taxon>Oikopleuridae</taxon>
        <taxon>Oikopleura</taxon>
    </lineage>
</organism>
<feature type="compositionally biased region" description="Polar residues" evidence="1">
    <location>
        <begin position="76"/>
        <end position="88"/>
    </location>
</feature>
<dbReference type="EMBL" id="FN654515">
    <property type="protein sequence ID" value="CBY34520.1"/>
    <property type="molecule type" value="Genomic_DNA"/>
</dbReference>
<feature type="region of interest" description="Disordered" evidence="1">
    <location>
        <begin position="54"/>
        <end position="92"/>
    </location>
</feature>